<dbReference type="PROSITE" id="PS50110">
    <property type="entry name" value="RESPONSE_REGULATORY"/>
    <property type="match status" value="1"/>
</dbReference>
<dbReference type="SUPFAM" id="SSF52172">
    <property type="entry name" value="CheY-like"/>
    <property type="match status" value="1"/>
</dbReference>
<dbReference type="Proteomes" id="UP000317355">
    <property type="component" value="Unassembled WGS sequence"/>
</dbReference>
<dbReference type="GO" id="GO:0000156">
    <property type="term" value="F:phosphorelay response regulator activity"/>
    <property type="evidence" value="ECO:0007669"/>
    <property type="project" value="TreeGrafter"/>
</dbReference>
<evidence type="ECO:0000256" key="4">
    <source>
        <dbReference type="PROSITE-ProRule" id="PRU00169"/>
    </source>
</evidence>
<feature type="modified residue" description="4-aspartylphosphate" evidence="4">
    <location>
        <position position="53"/>
    </location>
</feature>
<dbReference type="GO" id="GO:0032993">
    <property type="term" value="C:protein-DNA complex"/>
    <property type="evidence" value="ECO:0007669"/>
    <property type="project" value="TreeGrafter"/>
</dbReference>
<keyword evidence="2" id="KW-0902">Two-component regulatory system</keyword>
<dbReference type="Pfam" id="PF00072">
    <property type="entry name" value="Response_reg"/>
    <property type="match status" value="1"/>
</dbReference>
<dbReference type="PANTHER" id="PTHR48111:SF40">
    <property type="entry name" value="PHOSPHATE REGULON TRANSCRIPTIONAL REGULATORY PROTEIN PHOB"/>
    <property type="match status" value="1"/>
</dbReference>
<name>A0A558CS23_9GAMM</name>
<organism evidence="6 7">
    <name type="scientific">Sedimenticola thiotaurini</name>
    <dbReference type="NCBI Taxonomy" id="1543721"/>
    <lineage>
        <taxon>Bacteria</taxon>
        <taxon>Pseudomonadati</taxon>
        <taxon>Pseudomonadota</taxon>
        <taxon>Gammaproteobacteria</taxon>
        <taxon>Chromatiales</taxon>
        <taxon>Sedimenticolaceae</taxon>
        <taxon>Sedimenticola</taxon>
    </lineage>
</organism>
<dbReference type="Gene3D" id="3.40.50.2300">
    <property type="match status" value="1"/>
</dbReference>
<evidence type="ECO:0000313" key="7">
    <source>
        <dbReference type="Proteomes" id="UP000317355"/>
    </source>
</evidence>
<accession>A0A558CS23</accession>
<dbReference type="InterPro" id="IPR011006">
    <property type="entry name" value="CheY-like_superfamily"/>
</dbReference>
<reference evidence="6 7" key="1">
    <citation type="submission" date="2019-07" db="EMBL/GenBank/DDBJ databases">
        <title>The pathways for chlorine oxyanion respiration interact through the shared metabolite chlorate.</title>
        <authorList>
            <person name="Barnum T.P."/>
            <person name="Cheng Y."/>
            <person name="Hill K.A."/>
            <person name="Lucas L.N."/>
            <person name="Carlson H.K."/>
            <person name="Coates J.D."/>
        </authorList>
    </citation>
    <scope>NUCLEOTIDE SEQUENCE [LARGE SCALE GENOMIC DNA]</scope>
    <source>
        <strain evidence="6">BK-3</strain>
    </source>
</reference>
<dbReference type="PANTHER" id="PTHR48111">
    <property type="entry name" value="REGULATOR OF RPOS"/>
    <property type="match status" value="1"/>
</dbReference>
<dbReference type="InterPro" id="IPR039420">
    <property type="entry name" value="WalR-like"/>
</dbReference>
<evidence type="ECO:0000256" key="3">
    <source>
        <dbReference type="ARBA" id="ARBA00023125"/>
    </source>
</evidence>
<evidence type="ECO:0000259" key="5">
    <source>
        <dbReference type="PROSITE" id="PS50110"/>
    </source>
</evidence>
<evidence type="ECO:0000313" key="6">
    <source>
        <dbReference type="EMBL" id="TVT51574.1"/>
    </source>
</evidence>
<dbReference type="GO" id="GO:0006355">
    <property type="term" value="P:regulation of DNA-templated transcription"/>
    <property type="evidence" value="ECO:0007669"/>
    <property type="project" value="TreeGrafter"/>
</dbReference>
<dbReference type="GO" id="GO:0005829">
    <property type="term" value="C:cytosol"/>
    <property type="evidence" value="ECO:0007669"/>
    <property type="project" value="TreeGrafter"/>
</dbReference>
<dbReference type="CDD" id="cd17534">
    <property type="entry name" value="REC_DC-like"/>
    <property type="match status" value="1"/>
</dbReference>
<dbReference type="SMART" id="SM00448">
    <property type="entry name" value="REC"/>
    <property type="match status" value="1"/>
</dbReference>
<dbReference type="InterPro" id="IPR001789">
    <property type="entry name" value="Sig_transdc_resp-reg_receiver"/>
</dbReference>
<evidence type="ECO:0000256" key="2">
    <source>
        <dbReference type="ARBA" id="ARBA00023012"/>
    </source>
</evidence>
<keyword evidence="3" id="KW-0238">DNA-binding</keyword>
<protein>
    <submittedName>
        <fullName evidence="6">Response regulator</fullName>
    </submittedName>
</protein>
<evidence type="ECO:0000256" key="1">
    <source>
        <dbReference type="ARBA" id="ARBA00022553"/>
    </source>
</evidence>
<sequence length="155" mass="17062">MGRILIVEDDVLLGQDISLKLQQLGYEVVAVVATSEAALTVARDKQPDLILMDIVPEGEVDGIETAARIRQTNIIPIIYLTAYDDEEFIKRACITEPYGYVLKPYTARELHAVVSISLYKAQTEKMLYPAAQRSATLASMSDPVIIVDRSGCCNA</sequence>
<dbReference type="GO" id="GO:0000976">
    <property type="term" value="F:transcription cis-regulatory region binding"/>
    <property type="evidence" value="ECO:0007669"/>
    <property type="project" value="TreeGrafter"/>
</dbReference>
<keyword evidence="1 4" id="KW-0597">Phosphoprotein</keyword>
<comment type="caution">
    <text evidence="6">The sequence shown here is derived from an EMBL/GenBank/DDBJ whole genome shotgun (WGS) entry which is preliminary data.</text>
</comment>
<dbReference type="AlphaFoldDB" id="A0A558CS23"/>
<dbReference type="EMBL" id="VMRY01000089">
    <property type="protein sequence ID" value="TVT51574.1"/>
    <property type="molecule type" value="Genomic_DNA"/>
</dbReference>
<feature type="domain" description="Response regulatory" evidence="5">
    <location>
        <begin position="3"/>
        <end position="118"/>
    </location>
</feature>
<proteinExistence type="predicted"/>
<gene>
    <name evidence="6" type="ORF">FHK82_15545</name>
</gene>